<feature type="compositionally biased region" description="Low complexity" evidence="2">
    <location>
        <begin position="873"/>
        <end position="894"/>
    </location>
</feature>
<feature type="compositionally biased region" description="Basic and acidic residues" evidence="2">
    <location>
        <begin position="444"/>
        <end position="454"/>
    </location>
</feature>
<feature type="coiled-coil region" evidence="1">
    <location>
        <begin position="1259"/>
        <end position="1293"/>
    </location>
</feature>
<accession>A0A8H5G1E3</accession>
<evidence type="ECO:0000256" key="3">
    <source>
        <dbReference type="SAM" id="Phobius"/>
    </source>
</evidence>
<name>A0A8H5G1E3_9AGAR</name>
<keyword evidence="1" id="KW-0175">Coiled coil</keyword>
<dbReference type="PANTHER" id="PTHR39470:SF1">
    <property type="entry name" value="CHORISMATE SYNTHASE PROTEIN"/>
    <property type="match status" value="1"/>
</dbReference>
<evidence type="ECO:0000313" key="5">
    <source>
        <dbReference type="Proteomes" id="UP000559256"/>
    </source>
</evidence>
<feature type="region of interest" description="Disordered" evidence="2">
    <location>
        <begin position="1031"/>
        <end position="1088"/>
    </location>
</feature>
<feature type="compositionally biased region" description="Gly residues" evidence="2">
    <location>
        <begin position="1051"/>
        <end position="1064"/>
    </location>
</feature>
<dbReference type="PANTHER" id="PTHR39470">
    <property type="entry name" value="CHROMOSOME 10, WHOLE GENOME SHOTGUN SEQUENCE"/>
    <property type="match status" value="1"/>
</dbReference>
<keyword evidence="3" id="KW-0812">Transmembrane</keyword>
<keyword evidence="3" id="KW-1133">Transmembrane helix</keyword>
<feature type="compositionally biased region" description="Acidic residues" evidence="2">
    <location>
        <begin position="838"/>
        <end position="850"/>
    </location>
</feature>
<evidence type="ECO:0000256" key="1">
    <source>
        <dbReference type="SAM" id="Coils"/>
    </source>
</evidence>
<keyword evidence="5" id="KW-1185">Reference proteome</keyword>
<feature type="region of interest" description="Disordered" evidence="2">
    <location>
        <begin position="220"/>
        <end position="251"/>
    </location>
</feature>
<keyword evidence="3" id="KW-0472">Membrane</keyword>
<feature type="region of interest" description="Disordered" evidence="2">
    <location>
        <begin position="394"/>
        <end position="476"/>
    </location>
</feature>
<feature type="compositionally biased region" description="Polar residues" evidence="2">
    <location>
        <begin position="291"/>
        <end position="308"/>
    </location>
</feature>
<sequence>MLVSSCEFCSTFNDFALYAFAGPFLSYIREIGLVGLVTLKGTRHERYRTFGVGVLIASILAEGYLINTAHIQIPQNDAAIAAAKSFWAPNGVFMLHDNLYLLRQLVFLLLPSVIHFLLPPSPSPFAFAATPVNANNSATPSPVPIPQTPHAAALLTLQALVPKLQLLRYTRGAVMRSPSLRDSATEWWSVEKQEGEWVRGDDAGVGSVREVARGLGVGFDERTKTGNANNTESAGIGERNMGREDGPGPGPLRVNARAATRNLMAMFTTGTGMGSNQGSSSTSSGNRRDSPTTLQDGLQVQDGSLSPQSQTRLIATPTTPTQHALYSSNADTTINPIANNNAIANTEFCNIYSDFDSDSTHERQHELNNSYYLPRFDSRKRKAKASACTSNYILSGNKEEDEPQRKKTRKTLTTRDTTGKPFDVYMDIPTEEDGDGPSRRRKVERQSELNRTTREVNTASRSGFVRGRGRGKGSKHKNTVLRDKVVNGVGIRHPQQDRSGRNIATVSICTRTPSPTYPAGPGPRPFPFAEESESESLFTPEVWGFTRSGAPTPSPAPTSILVEAHCLGSPFRCDTPGQGSEDDEDFSTRPIEYASPVSTPRATSSWASRLFVSPWSAAPSTPCPAGPDAVDVTPLARETLSTTPNVFGPTSTSTSSSEVEICTIPRITVSFSSPVQSSEKNYHDDDDDDEVSQLFGGHTYSSPHSYNADPNPIHTPGLFLPCTNPNPNEKRRKSSRSQLLLDKSDDNRPLEFSLSQPSAGAPIEDIESEVSVSVSTPMYVGTLTATPTGVECGRVGASMFMQMQLALELLEGGQSERRFHPGSGSGQETRSRSRSSEGEEEIETETETDTAGETATETSVIVVRAEGDDILYSTSRSSTSSSSSSSSSSISSSTFDSVHSLSPLPLSAPKVTETETVTPVVQPTLLPEDKDKGKDISPLFLTFPSIPSSSQLYDGVTPAYRPVSVSDSDSEGGGGEAQRLRLCPFPVSFLDYLRARLDDPFLTETETEMEMTGVGSERGSRHAHAYGRVMEEQDQEQAEPTLGLGQEGEDGAGSGSGHGHGSETGTGVLNSSDVEDEDDLGGQDNDIDVGVVDMDMGIDVDLAQALTVEDGTDSGEQPLTLPSFDGGSSSFFQEQEYYAVLLSQLSTLDWPTGSGTGTTQGKGAPEAEVSLSDFLFEVEGIDEAAVDLEVDGDGDGSTGSALFSTFNNTEIDGILGRPGPGHVHIVVTPPTLEATTANSKSKSKSKSEMDSDSDFFAVAAGIRRALDRVLEQLAELDRDMARLMQEIEIEMTEVEIEPLV</sequence>
<feature type="compositionally biased region" description="Low complexity" evidence="2">
    <location>
        <begin position="268"/>
        <end position="285"/>
    </location>
</feature>
<feature type="region of interest" description="Disordered" evidence="2">
    <location>
        <begin position="815"/>
        <end position="907"/>
    </location>
</feature>
<feature type="transmembrane region" description="Helical" evidence="3">
    <location>
        <begin position="15"/>
        <end position="39"/>
    </location>
</feature>
<gene>
    <name evidence="4" type="ORF">D9758_008245</name>
</gene>
<protein>
    <submittedName>
        <fullName evidence="4">Uncharacterized protein</fullName>
    </submittedName>
</protein>
<feature type="region of interest" description="Disordered" evidence="2">
    <location>
        <begin position="674"/>
        <end position="764"/>
    </location>
</feature>
<dbReference type="Proteomes" id="UP000559256">
    <property type="component" value="Unassembled WGS sequence"/>
</dbReference>
<reference evidence="4 5" key="1">
    <citation type="journal article" date="2020" name="ISME J.">
        <title>Uncovering the hidden diversity of litter-decomposition mechanisms in mushroom-forming fungi.</title>
        <authorList>
            <person name="Floudas D."/>
            <person name="Bentzer J."/>
            <person name="Ahren D."/>
            <person name="Johansson T."/>
            <person name="Persson P."/>
            <person name="Tunlid A."/>
        </authorList>
    </citation>
    <scope>NUCLEOTIDE SEQUENCE [LARGE SCALE GENOMIC DNA]</scope>
    <source>
        <strain evidence="4 5">CBS 291.85</strain>
    </source>
</reference>
<evidence type="ECO:0000256" key="2">
    <source>
        <dbReference type="SAM" id="MobiDB-lite"/>
    </source>
</evidence>
<feature type="region of interest" description="Disordered" evidence="2">
    <location>
        <begin position="268"/>
        <end position="308"/>
    </location>
</feature>
<comment type="caution">
    <text evidence="4">The sequence shown here is derived from an EMBL/GenBank/DDBJ whole genome shotgun (WGS) entry which is preliminary data.</text>
</comment>
<dbReference type="EMBL" id="JAACJM010000054">
    <property type="protein sequence ID" value="KAF5356531.1"/>
    <property type="molecule type" value="Genomic_DNA"/>
</dbReference>
<evidence type="ECO:0000313" key="4">
    <source>
        <dbReference type="EMBL" id="KAF5356531.1"/>
    </source>
</evidence>
<organism evidence="4 5">
    <name type="scientific">Tetrapyrgos nigripes</name>
    <dbReference type="NCBI Taxonomy" id="182062"/>
    <lineage>
        <taxon>Eukaryota</taxon>
        <taxon>Fungi</taxon>
        <taxon>Dikarya</taxon>
        <taxon>Basidiomycota</taxon>
        <taxon>Agaricomycotina</taxon>
        <taxon>Agaricomycetes</taxon>
        <taxon>Agaricomycetidae</taxon>
        <taxon>Agaricales</taxon>
        <taxon>Marasmiineae</taxon>
        <taxon>Marasmiaceae</taxon>
        <taxon>Tetrapyrgos</taxon>
    </lineage>
</organism>
<feature type="compositionally biased region" description="Acidic residues" evidence="2">
    <location>
        <begin position="1073"/>
        <end position="1087"/>
    </location>
</feature>
<feature type="compositionally biased region" description="Basic residues" evidence="2">
    <location>
        <begin position="467"/>
        <end position="476"/>
    </location>
</feature>
<dbReference type="OrthoDB" id="4218123at2759"/>
<proteinExistence type="predicted"/>